<protein>
    <submittedName>
        <fullName evidence="3">Glycosyltransferase family 2 protein</fullName>
    </submittedName>
</protein>
<dbReference type="PANTHER" id="PTHR43630">
    <property type="entry name" value="POLY-BETA-1,6-N-ACETYL-D-GLUCOSAMINE SYNTHASE"/>
    <property type="match status" value="1"/>
</dbReference>
<dbReference type="RefSeq" id="WP_054784076.1">
    <property type="nucleotide sequence ID" value="NZ_CP074128.1"/>
</dbReference>
<evidence type="ECO:0000313" key="3">
    <source>
        <dbReference type="EMBL" id="QUS58917.1"/>
    </source>
</evidence>
<evidence type="ECO:0000256" key="1">
    <source>
        <dbReference type="ARBA" id="ARBA00038494"/>
    </source>
</evidence>
<dbReference type="Proteomes" id="UP000680706">
    <property type="component" value="Plasmid pAb134-02"/>
</dbReference>
<dbReference type="EMBL" id="CP074128">
    <property type="protein sequence ID" value="QUS58917.1"/>
    <property type="molecule type" value="Genomic_DNA"/>
</dbReference>
<name>A0ABX8AW57_9HYPH</name>
<evidence type="ECO:0000259" key="2">
    <source>
        <dbReference type="Pfam" id="PF00535"/>
    </source>
</evidence>
<dbReference type="InterPro" id="IPR001173">
    <property type="entry name" value="Glyco_trans_2-like"/>
</dbReference>
<dbReference type="Pfam" id="PF00535">
    <property type="entry name" value="Glycos_transf_2"/>
    <property type="match status" value="1"/>
</dbReference>
<dbReference type="InterPro" id="IPR029044">
    <property type="entry name" value="Nucleotide-diphossugar_trans"/>
</dbReference>
<comment type="similarity">
    <text evidence="1">Belongs to the glycosyltransferase 2 family. WaaE/KdtX subfamily.</text>
</comment>
<accession>A0ABX8AW57</accession>
<dbReference type="PANTHER" id="PTHR43630:SF2">
    <property type="entry name" value="GLYCOSYLTRANSFERASE"/>
    <property type="match status" value="1"/>
</dbReference>
<geneLocation type="plasmid" evidence="3 4">
    <name>pAb134-02</name>
</geneLocation>
<dbReference type="CDD" id="cd02511">
    <property type="entry name" value="Beta4Glucosyltransferase"/>
    <property type="match status" value="1"/>
</dbReference>
<organism evidence="3 4">
    <name type="scientific">Pseudovibrio brasiliensis</name>
    <dbReference type="NCBI Taxonomy" id="1898042"/>
    <lineage>
        <taxon>Bacteria</taxon>
        <taxon>Pseudomonadati</taxon>
        <taxon>Pseudomonadota</taxon>
        <taxon>Alphaproteobacteria</taxon>
        <taxon>Hyphomicrobiales</taxon>
        <taxon>Stappiaceae</taxon>
        <taxon>Pseudovibrio</taxon>
    </lineage>
</organism>
<evidence type="ECO:0000313" key="4">
    <source>
        <dbReference type="Proteomes" id="UP000680706"/>
    </source>
</evidence>
<reference evidence="3 4" key="1">
    <citation type="journal article" date="2021" name="Angew. Chem. Int. Ed. Engl.">
        <title>A novel family of nonribosomal peptides modulate collective behavior in Pseudovibrio bacteria isolated from marine sponges.</title>
        <authorList>
            <person name="Ioca L.P."/>
            <person name="Dai Y."/>
            <person name="Kunakom S."/>
            <person name="Diaz-Espinosa J."/>
            <person name="Krunic A."/>
            <person name="Crnkovic C.M."/>
            <person name="Orjala J."/>
            <person name="Sanchez L.M."/>
            <person name="Ferreira A.G."/>
            <person name="Berlinck R.G.S."/>
            <person name="Eustaquio A.S."/>
        </authorList>
    </citation>
    <scope>NUCLEOTIDE SEQUENCE [LARGE SCALE GENOMIC DNA]</scope>
    <source>
        <strain evidence="3 4">Ab134</strain>
        <plasmid evidence="3 4">pAb134-02</plasmid>
    </source>
</reference>
<proteinExistence type="inferred from homology"/>
<gene>
    <name evidence="3" type="ORF">KGB56_24655</name>
</gene>
<dbReference type="SUPFAM" id="SSF53448">
    <property type="entry name" value="Nucleotide-diphospho-sugar transferases"/>
    <property type="match status" value="1"/>
</dbReference>
<dbReference type="Gene3D" id="3.90.550.10">
    <property type="entry name" value="Spore Coat Polysaccharide Biosynthesis Protein SpsA, Chain A"/>
    <property type="match status" value="1"/>
</dbReference>
<feature type="domain" description="Glycosyltransferase 2-like" evidence="2">
    <location>
        <begin position="9"/>
        <end position="140"/>
    </location>
</feature>
<keyword evidence="3" id="KW-0614">Plasmid</keyword>
<sequence>MSQELPPISILIRSFNEADRIGRTLESVKELGQEIIVIDSGSTDDTVAIAESHGAKVVYNPWHGFGPQRSFGETQCNFDWVFYIDADEVVTPELKQELTEMFAKDEPEFACYLVRNTMVLPGDKKPRLFADFRKVPRLYNLKHARIKLDPSYDRMQLDEGYKMGTLRNRQYHYSFRTWAHALNKLNYTSELAAETQKKKPVWLLRLRLVTELPVEMLKYLFVRRFIFAGWKGFAFAATQSFSRFSRILKMLEKQQNVQH</sequence>
<keyword evidence="4" id="KW-1185">Reference proteome</keyword>